<name>A0A7G9RTV1_9BURK</name>
<dbReference type="KEGG" id="drg:H9K76_09650"/>
<dbReference type="RefSeq" id="WP_187599892.1">
    <property type="nucleotide sequence ID" value="NZ_CP060714.1"/>
</dbReference>
<dbReference type="PANTHER" id="PTHR21600:SF84">
    <property type="entry name" value="PSEUDOURIDINE SYNTHASE RSUA_RLUA-LIKE DOMAIN-CONTAINING PROTEIN"/>
    <property type="match status" value="1"/>
</dbReference>
<evidence type="ECO:0000313" key="2">
    <source>
        <dbReference type="EMBL" id="QNN59026.1"/>
    </source>
</evidence>
<dbReference type="Proteomes" id="UP000515811">
    <property type="component" value="Chromosome"/>
</dbReference>
<dbReference type="PANTHER" id="PTHR21600">
    <property type="entry name" value="MITOCHONDRIAL RNA PSEUDOURIDINE SYNTHASE"/>
    <property type="match status" value="1"/>
</dbReference>
<dbReference type="Pfam" id="PF00849">
    <property type="entry name" value="PseudoU_synth_2"/>
    <property type="match status" value="1"/>
</dbReference>
<accession>A0A7G9RTV1</accession>
<feature type="domain" description="Pseudouridine synthase RsuA/RluA-like" evidence="1">
    <location>
        <begin position="100"/>
        <end position="248"/>
    </location>
</feature>
<reference evidence="2 3" key="1">
    <citation type="submission" date="2020-08" db="EMBL/GenBank/DDBJ databases">
        <title>Genome sequence of Diaphorobacter ruginosibacter DSM 27467T.</title>
        <authorList>
            <person name="Hyun D.-W."/>
            <person name="Bae J.-W."/>
        </authorList>
    </citation>
    <scope>NUCLEOTIDE SEQUENCE [LARGE SCALE GENOMIC DNA]</scope>
    <source>
        <strain evidence="2 3">DSM 27467</strain>
    </source>
</reference>
<dbReference type="AlphaFoldDB" id="A0A7G9RTV1"/>
<organism evidence="2 3">
    <name type="scientific">Diaphorobacter ruginosibacter</name>
    <dbReference type="NCBI Taxonomy" id="1715720"/>
    <lineage>
        <taxon>Bacteria</taxon>
        <taxon>Pseudomonadati</taxon>
        <taxon>Pseudomonadota</taxon>
        <taxon>Betaproteobacteria</taxon>
        <taxon>Burkholderiales</taxon>
        <taxon>Comamonadaceae</taxon>
        <taxon>Diaphorobacter</taxon>
    </lineage>
</organism>
<dbReference type="InterPro" id="IPR050188">
    <property type="entry name" value="RluA_PseudoU_synthase"/>
</dbReference>
<evidence type="ECO:0000259" key="1">
    <source>
        <dbReference type="Pfam" id="PF00849"/>
    </source>
</evidence>
<protein>
    <submittedName>
        <fullName evidence="2">Pseudouridine synthase</fullName>
    </submittedName>
</protein>
<dbReference type="GO" id="GO:0000455">
    <property type="term" value="P:enzyme-directed rRNA pseudouridine synthesis"/>
    <property type="evidence" value="ECO:0007669"/>
    <property type="project" value="TreeGrafter"/>
</dbReference>
<sequence>MHNSHDPRVLPMRDGINPSCVVLPSSGGGSLVDFLAERLPAVSREDWLRRIHLGEVVDEFGVAATPERAFEPGIRFYYYRELEQEAEIPFAAQILFQDEHLLVADKPHFLPVVPTGRFLQHTLLVRMKRETGLRELSPIHRIDRDTAGLVLFSTQRETRGAYQALFRDRSVFKEYEAVAPFRSDLLFPREHVSRMQECPEQFFRMQEVPGEPNSHTHMEIIEQQGGLARYRLKPVTGKRHQLRVHMNALGLPLMGDGFYPVVNDPAEGDWSNPLQLLARRLEFTDPVTGATRRFESQRRLRDLESLLL</sequence>
<dbReference type="PROSITE" id="PS01129">
    <property type="entry name" value="PSI_RLU"/>
    <property type="match status" value="1"/>
</dbReference>
<dbReference type="InterPro" id="IPR006224">
    <property type="entry name" value="PsdUridine_synth_RluA-like_CS"/>
</dbReference>
<keyword evidence="3" id="KW-1185">Reference proteome</keyword>
<dbReference type="InterPro" id="IPR006145">
    <property type="entry name" value="PsdUridine_synth_RsuA/RluA"/>
</dbReference>
<proteinExistence type="predicted"/>
<dbReference type="GO" id="GO:0009982">
    <property type="term" value="F:pseudouridine synthase activity"/>
    <property type="evidence" value="ECO:0007669"/>
    <property type="project" value="InterPro"/>
</dbReference>
<dbReference type="InterPro" id="IPR020103">
    <property type="entry name" value="PsdUridine_synth_cat_dom_sf"/>
</dbReference>
<dbReference type="Gene3D" id="3.30.2350.10">
    <property type="entry name" value="Pseudouridine synthase"/>
    <property type="match status" value="1"/>
</dbReference>
<dbReference type="GO" id="GO:0140098">
    <property type="term" value="F:catalytic activity, acting on RNA"/>
    <property type="evidence" value="ECO:0007669"/>
    <property type="project" value="UniProtKB-ARBA"/>
</dbReference>
<dbReference type="EMBL" id="CP060714">
    <property type="protein sequence ID" value="QNN59026.1"/>
    <property type="molecule type" value="Genomic_DNA"/>
</dbReference>
<dbReference type="SUPFAM" id="SSF55120">
    <property type="entry name" value="Pseudouridine synthase"/>
    <property type="match status" value="1"/>
</dbReference>
<dbReference type="GO" id="GO:0003723">
    <property type="term" value="F:RNA binding"/>
    <property type="evidence" value="ECO:0007669"/>
    <property type="project" value="InterPro"/>
</dbReference>
<evidence type="ECO:0000313" key="3">
    <source>
        <dbReference type="Proteomes" id="UP000515811"/>
    </source>
</evidence>
<gene>
    <name evidence="2" type="ORF">H9K76_09650</name>
</gene>